<comment type="caution">
    <text evidence="6">The sequence shown here is derived from an EMBL/GenBank/DDBJ whole genome shotgun (WGS) entry which is preliminary data.</text>
</comment>
<evidence type="ECO:0000256" key="4">
    <source>
        <dbReference type="ARBA" id="ARBA00023175"/>
    </source>
</evidence>
<protein>
    <recommendedName>
        <fullName evidence="8">M protein repeat protein</fullName>
    </recommendedName>
</protein>
<keyword evidence="3" id="KW-0518">Myosin</keyword>
<sequence length="603" mass="66626">MTEAEDKEKAEKLAAAKKRFEQLKRQKESKGKKAATKKKTDKAEPEAEAGPTTEKADDTTDEPRAAEKDEDILAETAGLPQEPEEATPPYDSSRPPHGRQPSISIQSKLRSESFRRGSSSQDPASPIGALRSPTFSPTSPAGEGAHEVFQKQAQRIEELERENRRLATESQEAVARRRKIEEELEELREASAEVAELRCRASEADERKEELEKLKAELASLERQNAHLQSQASKSLRRVSSSSPASTDDLAAQLASKASTIENLELTISNLRTQLSASVTLTTDQAVDITALEASLERATQAADSSARELAEVKSTLNAATSRTTDEDTSLTSAASRIAQLEAELEAAHRTADDATKRAATLERKVEALTSLHREADARNQGRLRDAEIQEREVRDLRSQLAALRNENERLRDAGERHRKAAAAHGGNIFGDEEAVDELEDEERVGLRNKVRELEDEVFDLRRGVWRDRRREMQPDPTASDFDEVDLSGSASPPRRDQAARGSSFQDVISSGISAFTGGGGGRKPSQGVARQPQQQQRKQSLGLLSEDADFAFDEDAFRVAQEEEARKRVERAREVKRGLKQWEGWRVDIVDVRAGIGGVFDV</sequence>
<evidence type="ECO:0000313" key="6">
    <source>
        <dbReference type="EMBL" id="KAJ9665297.1"/>
    </source>
</evidence>
<keyword evidence="7" id="KW-1185">Reference proteome</keyword>
<dbReference type="PANTHER" id="PTHR46349:SF6">
    <property type="entry name" value="MYOSIN-6-LIKE"/>
    <property type="match status" value="1"/>
</dbReference>
<feature type="compositionally biased region" description="Low complexity" evidence="5">
    <location>
        <begin position="525"/>
        <end position="541"/>
    </location>
</feature>
<feature type="compositionally biased region" description="Polar residues" evidence="5">
    <location>
        <begin position="501"/>
        <end position="514"/>
    </location>
</feature>
<evidence type="ECO:0000256" key="5">
    <source>
        <dbReference type="SAM" id="MobiDB-lite"/>
    </source>
</evidence>
<accession>A0ABQ9NSB8</accession>
<feature type="region of interest" description="Disordered" evidence="5">
    <location>
        <begin position="224"/>
        <end position="245"/>
    </location>
</feature>
<dbReference type="Proteomes" id="UP001172684">
    <property type="component" value="Unassembled WGS sequence"/>
</dbReference>
<evidence type="ECO:0000256" key="1">
    <source>
        <dbReference type="ARBA" id="ARBA00004496"/>
    </source>
</evidence>
<dbReference type="EMBL" id="JAPDRL010000030">
    <property type="protein sequence ID" value="KAJ9665297.1"/>
    <property type="molecule type" value="Genomic_DNA"/>
</dbReference>
<feature type="compositionally biased region" description="Basic and acidic residues" evidence="5">
    <location>
        <begin position="1"/>
        <end position="31"/>
    </location>
</feature>
<gene>
    <name evidence="6" type="ORF">H2201_004589</name>
</gene>
<comment type="subcellular location">
    <subcellularLocation>
        <location evidence="1">Cytoplasm</location>
    </subcellularLocation>
</comment>
<evidence type="ECO:0000256" key="3">
    <source>
        <dbReference type="ARBA" id="ARBA00023123"/>
    </source>
</evidence>
<feature type="compositionally biased region" description="Basic and acidic residues" evidence="5">
    <location>
        <begin position="144"/>
        <end position="167"/>
    </location>
</feature>
<feature type="region of interest" description="Disordered" evidence="5">
    <location>
        <begin position="1"/>
        <end position="177"/>
    </location>
</feature>
<dbReference type="PANTHER" id="PTHR46349">
    <property type="entry name" value="CINGULIN-LIKE PROTEIN 1-RELATED"/>
    <property type="match status" value="1"/>
</dbReference>
<keyword evidence="2" id="KW-0963">Cytoplasm</keyword>
<evidence type="ECO:0000256" key="2">
    <source>
        <dbReference type="ARBA" id="ARBA00022490"/>
    </source>
</evidence>
<evidence type="ECO:0000313" key="7">
    <source>
        <dbReference type="Proteomes" id="UP001172684"/>
    </source>
</evidence>
<feature type="compositionally biased region" description="Basic and acidic residues" evidence="5">
    <location>
        <begin position="54"/>
        <end position="67"/>
    </location>
</feature>
<feature type="region of interest" description="Disordered" evidence="5">
    <location>
        <begin position="472"/>
        <end position="541"/>
    </location>
</feature>
<name>A0ABQ9NSB8_9PEZI</name>
<feature type="compositionally biased region" description="Low complexity" evidence="5">
    <location>
        <begin position="230"/>
        <end position="245"/>
    </location>
</feature>
<organism evidence="6 7">
    <name type="scientific">Coniosporium apollinis</name>
    <dbReference type="NCBI Taxonomy" id="61459"/>
    <lineage>
        <taxon>Eukaryota</taxon>
        <taxon>Fungi</taxon>
        <taxon>Dikarya</taxon>
        <taxon>Ascomycota</taxon>
        <taxon>Pezizomycotina</taxon>
        <taxon>Dothideomycetes</taxon>
        <taxon>Dothideomycetes incertae sedis</taxon>
        <taxon>Coniosporium</taxon>
    </lineage>
</organism>
<keyword evidence="4" id="KW-0505">Motor protein</keyword>
<evidence type="ECO:0008006" key="8">
    <source>
        <dbReference type="Google" id="ProtNLM"/>
    </source>
</evidence>
<reference evidence="6" key="1">
    <citation type="submission" date="2022-10" db="EMBL/GenBank/DDBJ databases">
        <title>Culturing micro-colonial fungi from biological soil crusts in the Mojave desert and describing Neophaeococcomyces mojavensis, and introducing the new genera and species Taxawa tesnikishii.</title>
        <authorList>
            <person name="Kurbessoian T."/>
            <person name="Stajich J.E."/>
        </authorList>
    </citation>
    <scope>NUCLEOTIDE SEQUENCE</scope>
    <source>
        <strain evidence="6">TK_1</strain>
    </source>
</reference>
<proteinExistence type="predicted"/>